<dbReference type="GO" id="GO:0005506">
    <property type="term" value="F:iron ion binding"/>
    <property type="evidence" value="ECO:0007669"/>
    <property type="project" value="InterPro"/>
</dbReference>
<protein>
    <submittedName>
        <fullName evidence="5">Uncharacterized protein</fullName>
    </submittedName>
</protein>
<comment type="caution">
    <text evidence="5">The sequence shown here is derived from an EMBL/GenBank/DDBJ whole genome shotgun (WGS) entry which is preliminary data.</text>
</comment>
<dbReference type="GO" id="GO:0005737">
    <property type="term" value="C:cytoplasm"/>
    <property type="evidence" value="ECO:0007669"/>
    <property type="project" value="TreeGrafter"/>
</dbReference>
<dbReference type="GO" id="GO:0006805">
    <property type="term" value="P:xenobiotic metabolic process"/>
    <property type="evidence" value="ECO:0007669"/>
    <property type="project" value="TreeGrafter"/>
</dbReference>
<evidence type="ECO:0000313" key="5">
    <source>
        <dbReference type="EMBL" id="KAJ8362813.1"/>
    </source>
</evidence>
<gene>
    <name evidence="5" type="ORF">SKAU_G00116440</name>
</gene>
<proteinExistence type="inferred from homology"/>
<comment type="similarity">
    <text evidence="2">Belongs to the cytochrome P450 family.</text>
</comment>
<keyword evidence="6" id="KW-1185">Reference proteome</keyword>
<dbReference type="Proteomes" id="UP001152622">
    <property type="component" value="Chromosome 4"/>
</dbReference>
<dbReference type="EMBL" id="JAINUF010000004">
    <property type="protein sequence ID" value="KAJ8362813.1"/>
    <property type="molecule type" value="Genomic_DNA"/>
</dbReference>
<dbReference type="AlphaFoldDB" id="A0A9Q1FNG1"/>
<dbReference type="PRINTS" id="PR00463">
    <property type="entry name" value="EP450I"/>
</dbReference>
<organism evidence="5 6">
    <name type="scientific">Synaphobranchus kaupii</name>
    <name type="common">Kaup's arrowtooth eel</name>
    <dbReference type="NCBI Taxonomy" id="118154"/>
    <lineage>
        <taxon>Eukaryota</taxon>
        <taxon>Metazoa</taxon>
        <taxon>Chordata</taxon>
        <taxon>Craniata</taxon>
        <taxon>Vertebrata</taxon>
        <taxon>Euteleostomi</taxon>
        <taxon>Actinopterygii</taxon>
        <taxon>Neopterygii</taxon>
        <taxon>Teleostei</taxon>
        <taxon>Anguilliformes</taxon>
        <taxon>Synaphobranchidae</taxon>
        <taxon>Synaphobranchus</taxon>
    </lineage>
</organism>
<dbReference type="InterPro" id="IPR001128">
    <property type="entry name" value="Cyt_P450"/>
</dbReference>
<evidence type="ECO:0000313" key="6">
    <source>
        <dbReference type="Proteomes" id="UP001152622"/>
    </source>
</evidence>
<dbReference type="InterPro" id="IPR050182">
    <property type="entry name" value="Cytochrome_P450_fam2"/>
</dbReference>
<reference evidence="5" key="1">
    <citation type="journal article" date="2023" name="Science">
        <title>Genome structures resolve the early diversification of teleost fishes.</title>
        <authorList>
            <person name="Parey E."/>
            <person name="Louis A."/>
            <person name="Montfort J."/>
            <person name="Bouchez O."/>
            <person name="Roques C."/>
            <person name="Iampietro C."/>
            <person name="Lluch J."/>
            <person name="Castinel A."/>
            <person name="Donnadieu C."/>
            <person name="Desvignes T."/>
            <person name="Floi Bucao C."/>
            <person name="Jouanno E."/>
            <person name="Wen M."/>
            <person name="Mejri S."/>
            <person name="Dirks R."/>
            <person name="Jansen H."/>
            <person name="Henkel C."/>
            <person name="Chen W.J."/>
            <person name="Zahm M."/>
            <person name="Cabau C."/>
            <person name="Klopp C."/>
            <person name="Thompson A.W."/>
            <person name="Robinson-Rechavi M."/>
            <person name="Braasch I."/>
            <person name="Lecointre G."/>
            <person name="Bobe J."/>
            <person name="Postlethwait J.H."/>
            <person name="Berthelot C."/>
            <person name="Roest Crollius H."/>
            <person name="Guiguen Y."/>
        </authorList>
    </citation>
    <scope>NUCLEOTIDE SEQUENCE</scope>
    <source>
        <strain evidence="5">WJC10195</strain>
    </source>
</reference>
<accession>A0A9Q1FNG1</accession>
<dbReference type="GO" id="GO:0020037">
    <property type="term" value="F:heme binding"/>
    <property type="evidence" value="ECO:0007669"/>
    <property type="project" value="InterPro"/>
</dbReference>
<dbReference type="InterPro" id="IPR002401">
    <property type="entry name" value="Cyt_P450_E_grp-I"/>
</dbReference>
<dbReference type="PANTHER" id="PTHR24300">
    <property type="entry name" value="CYTOCHROME P450 508A4-RELATED"/>
    <property type="match status" value="1"/>
</dbReference>
<evidence type="ECO:0000256" key="4">
    <source>
        <dbReference type="ARBA" id="ARBA00023004"/>
    </source>
</evidence>
<keyword evidence="4" id="KW-0408">Iron</keyword>
<evidence type="ECO:0000256" key="3">
    <source>
        <dbReference type="ARBA" id="ARBA00022723"/>
    </source>
</evidence>
<dbReference type="PANTHER" id="PTHR24300:SF319">
    <property type="entry name" value="CYTOCHROME P450, FAMILY 2, SUBFAMILY AC, POLYPEPTIDE 1"/>
    <property type="match status" value="1"/>
</dbReference>
<dbReference type="GO" id="GO:0016712">
    <property type="term" value="F:oxidoreductase activity, acting on paired donors, with incorporation or reduction of molecular oxygen, reduced flavin or flavoprotein as one donor, and incorporation of one atom of oxygen"/>
    <property type="evidence" value="ECO:0007669"/>
    <property type="project" value="TreeGrafter"/>
</dbReference>
<dbReference type="InterPro" id="IPR036396">
    <property type="entry name" value="Cyt_P450_sf"/>
</dbReference>
<name>A0A9Q1FNG1_SYNKA</name>
<keyword evidence="3" id="KW-0479">Metal-binding</keyword>
<comment type="cofactor">
    <cofactor evidence="1">
        <name>heme</name>
        <dbReference type="ChEBI" id="CHEBI:30413"/>
    </cofactor>
</comment>
<dbReference type="Gene3D" id="1.10.630.10">
    <property type="entry name" value="Cytochrome P450"/>
    <property type="match status" value="1"/>
</dbReference>
<dbReference type="Pfam" id="PF00067">
    <property type="entry name" value="p450"/>
    <property type="match status" value="1"/>
</dbReference>
<dbReference type="GO" id="GO:0006082">
    <property type="term" value="P:organic acid metabolic process"/>
    <property type="evidence" value="ECO:0007669"/>
    <property type="project" value="TreeGrafter"/>
</dbReference>
<dbReference type="OrthoDB" id="2789670at2759"/>
<sequence>MAVLEGLLPQMPPPLTLLGVVLVLFVLYLLSSSSGAGKDPPGPRPLPLLGNLLRLDLKQLHVSLCEMSKKYGSVFTVHLGPKKVVVLAGYKTVKQALVNYAPEFGDKDITPIFRDAMKGHGISGSNGDSWKEMRRFALSNLRDFGMGRGGARRRSSRNRAASSRCSRILRASLSTPLCQ</sequence>
<dbReference type="SUPFAM" id="SSF48264">
    <property type="entry name" value="Cytochrome P450"/>
    <property type="match status" value="1"/>
</dbReference>
<evidence type="ECO:0000256" key="1">
    <source>
        <dbReference type="ARBA" id="ARBA00001971"/>
    </source>
</evidence>
<evidence type="ECO:0000256" key="2">
    <source>
        <dbReference type="ARBA" id="ARBA00010617"/>
    </source>
</evidence>